<dbReference type="GO" id="GO:0005886">
    <property type="term" value="C:plasma membrane"/>
    <property type="evidence" value="ECO:0007669"/>
    <property type="project" value="TreeGrafter"/>
</dbReference>
<dbReference type="PROSITE" id="PS00889">
    <property type="entry name" value="CNMP_BINDING_2"/>
    <property type="match status" value="1"/>
</dbReference>
<feature type="transmembrane region" description="Helical" evidence="17">
    <location>
        <begin position="149"/>
        <end position="169"/>
    </location>
</feature>
<keyword evidence="20" id="KW-1185">Reference proteome</keyword>
<dbReference type="GO" id="GO:0007601">
    <property type="term" value="P:visual perception"/>
    <property type="evidence" value="ECO:0007669"/>
    <property type="project" value="UniProtKB-KW"/>
</dbReference>
<dbReference type="InterPro" id="IPR018488">
    <property type="entry name" value="cNMP-bd_CS"/>
</dbReference>
<dbReference type="GO" id="GO:0030553">
    <property type="term" value="F:cGMP binding"/>
    <property type="evidence" value="ECO:0007669"/>
    <property type="project" value="UniProtKB-KW"/>
</dbReference>
<keyword evidence="7 17" id="KW-1133">Transmembrane helix</keyword>
<dbReference type="Proteomes" id="UP000314983">
    <property type="component" value="Chromosome 4"/>
</dbReference>
<keyword evidence="4" id="KW-0716">Sensory transduction</keyword>
<feature type="compositionally biased region" description="Basic and acidic residues" evidence="16">
    <location>
        <begin position="545"/>
        <end position="557"/>
    </location>
</feature>
<evidence type="ECO:0000313" key="20">
    <source>
        <dbReference type="Proteomes" id="UP000314983"/>
    </source>
</evidence>
<evidence type="ECO:0000256" key="6">
    <source>
        <dbReference type="ARBA" id="ARBA00022741"/>
    </source>
</evidence>
<accession>A0AAY5ETT5</accession>
<feature type="region of interest" description="Disordered" evidence="16">
    <location>
        <begin position="544"/>
        <end position="563"/>
    </location>
</feature>
<evidence type="ECO:0000256" key="16">
    <source>
        <dbReference type="SAM" id="MobiDB-lite"/>
    </source>
</evidence>
<reference evidence="19" key="2">
    <citation type="submission" date="2025-08" db="UniProtKB">
        <authorList>
            <consortium name="Ensembl"/>
        </authorList>
    </citation>
    <scope>IDENTIFICATION</scope>
</reference>
<dbReference type="InterPro" id="IPR050866">
    <property type="entry name" value="CNG_cation_channel"/>
</dbReference>
<dbReference type="GO" id="GO:0005223">
    <property type="term" value="F:intracellularly cGMP-activated cation channel activity"/>
    <property type="evidence" value="ECO:0007669"/>
    <property type="project" value="TreeGrafter"/>
</dbReference>
<evidence type="ECO:0000256" key="11">
    <source>
        <dbReference type="ARBA" id="ARBA00023286"/>
    </source>
</evidence>
<dbReference type="Gene3D" id="1.10.287.70">
    <property type="match status" value="1"/>
</dbReference>
<evidence type="ECO:0000259" key="18">
    <source>
        <dbReference type="PROSITE" id="PS50042"/>
    </source>
</evidence>
<keyword evidence="5 17" id="KW-0812">Transmembrane</keyword>
<evidence type="ECO:0000256" key="9">
    <source>
        <dbReference type="ARBA" id="ARBA00023065"/>
    </source>
</evidence>
<evidence type="ECO:0000256" key="17">
    <source>
        <dbReference type="SAM" id="Phobius"/>
    </source>
</evidence>
<evidence type="ECO:0000256" key="1">
    <source>
        <dbReference type="ARBA" id="ARBA00004141"/>
    </source>
</evidence>
<dbReference type="FunFam" id="1.10.287.630:FF:000001">
    <property type="entry name" value="Cyclic nucleotide-gated channel alpha 3"/>
    <property type="match status" value="1"/>
</dbReference>
<dbReference type="SMART" id="SM00100">
    <property type="entry name" value="cNMP"/>
    <property type="match status" value="1"/>
</dbReference>
<keyword evidence="12" id="KW-0407">Ion channel</keyword>
<keyword evidence="6" id="KW-0547">Nucleotide-binding</keyword>
<dbReference type="GO" id="GO:0001895">
    <property type="term" value="P:retina homeostasis"/>
    <property type="evidence" value="ECO:0007669"/>
    <property type="project" value="TreeGrafter"/>
</dbReference>
<comment type="catalytic activity">
    <reaction evidence="15">
        <text>Na(+)(in) = Na(+)(out)</text>
        <dbReference type="Rhea" id="RHEA:34963"/>
        <dbReference type="ChEBI" id="CHEBI:29101"/>
    </reaction>
</comment>
<dbReference type="PROSITE" id="PS00888">
    <property type="entry name" value="CNMP_BINDING_1"/>
    <property type="match status" value="1"/>
</dbReference>
<dbReference type="GeneTree" id="ENSGT00940000162283"/>
<dbReference type="Ensembl" id="ENSEEET00000065185.1">
    <property type="protein sequence ID" value="ENSEEEP00000060376.1"/>
    <property type="gene ID" value="ENSEEEG00000012406.2"/>
</dbReference>
<comment type="subcellular location">
    <subcellularLocation>
        <location evidence="1">Membrane</location>
        <topology evidence="1">Multi-pass membrane protein</topology>
    </subcellularLocation>
</comment>
<comment type="catalytic activity">
    <reaction evidence="14">
        <text>K(+)(in) = K(+)(out)</text>
        <dbReference type="Rhea" id="RHEA:29463"/>
        <dbReference type="ChEBI" id="CHEBI:29103"/>
    </reaction>
</comment>
<dbReference type="GO" id="GO:0001750">
    <property type="term" value="C:photoreceptor outer segment"/>
    <property type="evidence" value="ECO:0007669"/>
    <property type="project" value="TreeGrafter"/>
</dbReference>
<organism evidence="19 20">
    <name type="scientific">Electrophorus electricus</name>
    <name type="common">Electric eel</name>
    <name type="synonym">Gymnotus electricus</name>
    <dbReference type="NCBI Taxonomy" id="8005"/>
    <lineage>
        <taxon>Eukaryota</taxon>
        <taxon>Metazoa</taxon>
        <taxon>Chordata</taxon>
        <taxon>Craniata</taxon>
        <taxon>Vertebrata</taxon>
        <taxon>Euteleostomi</taxon>
        <taxon>Actinopterygii</taxon>
        <taxon>Neopterygii</taxon>
        <taxon>Teleostei</taxon>
        <taxon>Ostariophysi</taxon>
        <taxon>Gymnotiformes</taxon>
        <taxon>Gymnotoidei</taxon>
        <taxon>Gymnotidae</taxon>
        <taxon>Electrophorus</taxon>
    </lineage>
</organism>
<dbReference type="GO" id="GO:0017071">
    <property type="term" value="C:intracellular cyclic nucleotide activated cation channel complex"/>
    <property type="evidence" value="ECO:0007669"/>
    <property type="project" value="TreeGrafter"/>
</dbReference>
<evidence type="ECO:0000256" key="2">
    <source>
        <dbReference type="ARBA" id="ARBA00022448"/>
    </source>
</evidence>
<dbReference type="GO" id="GO:0005222">
    <property type="term" value="F:intracellularly cAMP-activated cation channel activity"/>
    <property type="evidence" value="ECO:0007669"/>
    <property type="project" value="TreeGrafter"/>
</dbReference>
<proteinExistence type="predicted"/>
<dbReference type="PANTHER" id="PTHR45638">
    <property type="entry name" value="CYCLIC NUCLEOTIDE-GATED CATION CHANNEL SUBUNIT A"/>
    <property type="match status" value="1"/>
</dbReference>
<feature type="region of interest" description="Disordered" evidence="16">
    <location>
        <begin position="1"/>
        <end position="40"/>
    </location>
</feature>
<sequence length="600" mass="68601">PTLLRLRLTFPPTAPAKKAGAAPPLSPPPPEEKSNSKADGKDDEEQFFEFMGYMVKVPKIPAMPGWMQAIMVYRFPSSIDPYTGKTIHNAGKTIHNACNLDMNVPCLCFLLTDMTYVIWLFIVTCAWNWNVWLIPVRWVFPYQTPENIHLWLLVDYLCDTIYILDILVFQPRLQFVRGGDIVVRRLMKSVLRFPRLLKVSVLFNRYPNACPHTQTQMLDMPKYAFGLLFYMAFFEFNDRLEAVMKKAYIYRVIRTSAYLIYSLHCNACMFYWGSDYEGLGSTKWVYDGRGNSYIRCYYFAVKTLITIGGLPDPTTVFEIVFQMVNYFVGVFAFSIMIGQMRDVVGAATAGQAYYRSCVDSTVSYMTSYRIPREIQNRVKIWYDYTWQSQGMLDEQELLRQLPDKMRLDIAVDVNYAIVSKVALFQGCDRQMIFDMLKRLKSVVYLPGDYVCKKGEIGREMYIIKAGEVQVVGGPDGKTVFVTLRAGSVFGEISLLAVGGGNRRTANVVAHGFANLFILDKKDLAEILVHYPESQKLLRKKAKKMLTKDKKPPEEKGVVQEPSQVIITRPETPKLFKAALMVAKGETFAKLKETYKSSEAQ</sequence>
<dbReference type="SUPFAM" id="SSF51206">
    <property type="entry name" value="cAMP-binding domain-like"/>
    <property type="match status" value="1"/>
</dbReference>
<dbReference type="CDD" id="cd00038">
    <property type="entry name" value="CAP_ED"/>
    <property type="match status" value="1"/>
</dbReference>
<dbReference type="PROSITE" id="PS50042">
    <property type="entry name" value="CNMP_BINDING_3"/>
    <property type="match status" value="1"/>
</dbReference>
<evidence type="ECO:0000256" key="8">
    <source>
        <dbReference type="ARBA" id="ARBA00022992"/>
    </source>
</evidence>
<dbReference type="InterPro" id="IPR014710">
    <property type="entry name" value="RmlC-like_jellyroll"/>
</dbReference>
<feature type="domain" description="Cyclic nucleotide-binding" evidence="18">
    <location>
        <begin position="423"/>
        <end position="527"/>
    </location>
</feature>
<evidence type="ECO:0000256" key="10">
    <source>
        <dbReference type="ARBA" id="ARBA00023136"/>
    </source>
</evidence>
<evidence type="ECO:0000256" key="5">
    <source>
        <dbReference type="ARBA" id="ARBA00022692"/>
    </source>
</evidence>
<dbReference type="Pfam" id="PF00027">
    <property type="entry name" value="cNMP_binding"/>
    <property type="match status" value="1"/>
</dbReference>
<dbReference type="InterPro" id="IPR000595">
    <property type="entry name" value="cNMP-bd_dom"/>
</dbReference>
<feature type="compositionally biased region" description="Low complexity" evidence="16">
    <location>
        <begin position="1"/>
        <end position="23"/>
    </location>
</feature>
<dbReference type="Gene3D" id="2.60.120.10">
    <property type="entry name" value="Jelly Rolls"/>
    <property type="match status" value="1"/>
</dbReference>
<reference evidence="19 20" key="1">
    <citation type="submission" date="2020-05" db="EMBL/GenBank/DDBJ databases">
        <title>Electrophorus electricus (electric eel) genome, fEleEle1, primary haplotype.</title>
        <authorList>
            <person name="Myers G."/>
            <person name="Meyer A."/>
            <person name="Fedrigo O."/>
            <person name="Formenti G."/>
            <person name="Rhie A."/>
            <person name="Tracey A."/>
            <person name="Sims Y."/>
            <person name="Jarvis E.D."/>
        </authorList>
    </citation>
    <scope>NUCLEOTIDE SEQUENCE [LARGE SCALE GENOMIC DNA]</scope>
</reference>
<keyword evidence="10 17" id="KW-0472">Membrane</keyword>
<keyword evidence="13" id="KW-0844">Vision</keyword>
<evidence type="ECO:0000256" key="7">
    <source>
        <dbReference type="ARBA" id="ARBA00022989"/>
    </source>
</evidence>
<keyword evidence="2" id="KW-0813">Transport</keyword>
<keyword evidence="3" id="KW-0140">cGMP</keyword>
<dbReference type="PANTHER" id="PTHR45638:SF16">
    <property type="entry name" value="CYCLIC NUCLEOTIDE-GATED CATION CHANNEL BETA-1"/>
    <property type="match status" value="1"/>
</dbReference>
<evidence type="ECO:0000256" key="4">
    <source>
        <dbReference type="ARBA" id="ARBA00022606"/>
    </source>
</evidence>
<evidence type="ECO:0000256" key="3">
    <source>
        <dbReference type="ARBA" id="ARBA00022535"/>
    </source>
</evidence>
<reference evidence="19" key="3">
    <citation type="submission" date="2025-09" db="UniProtKB">
        <authorList>
            <consortium name="Ensembl"/>
        </authorList>
    </citation>
    <scope>IDENTIFICATION</scope>
</reference>
<protein>
    <submittedName>
        <fullName evidence="19">Cyclic nucleotide gated channel subunit beta 1a</fullName>
    </submittedName>
</protein>
<evidence type="ECO:0000256" key="12">
    <source>
        <dbReference type="ARBA" id="ARBA00023303"/>
    </source>
</evidence>
<dbReference type="SUPFAM" id="SSF81324">
    <property type="entry name" value="Voltage-gated potassium channels"/>
    <property type="match status" value="1"/>
</dbReference>
<dbReference type="AlphaFoldDB" id="A0AAY5ETT5"/>
<evidence type="ECO:0000256" key="15">
    <source>
        <dbReference type="ARBA" id="ARBA00036239"/>
    </source>
</evidence>
<name>A0AAY5ETT5_ELEEL</name>
<dbReference type="InterPro" id="IPR018490">
    <property type="entry name" value="cNMP-bd_dom_sf"/>
</dbReference>
<feature type="transmembrane region" description="Helical" evidence="17">
    <location>
        <begin position="107"/>
        <end position="129"/>
    </location>
</feature>
<dbReference type="FunFam" id="2.60.120.10:FF:000020">
    <property type="entry name" value="Cyclic nucleotide-gated channel beta 3"/>
    <property type="match status" value="1"/>
</dbReference>
<evidence type="ECO:0000256" key="14">
    <source>
        <dbReference type="ARBA" id="ARBA00034430"/>
    </source>
</evidence>
<dbReference type="FunFam" id="1.10.287.70:FF:000072">
    <property type="entry name" value="Cyclic nucleotide gated channel beta 3"/>
    <property type="match status" value="1"/>
</dbReference>
<keyword evidence="11" id="KW-1071">Ligand-gated ion channel</keyword>
<evidence type="ECO:0000313" key="19">
    <source>
        <dbReference type="Ensembl" id="ENSEEEP00000060376.1"/>
    </source>
</evidence>
<feature type="compositionally biased region" description="Basic and acidic residues" evidence="16">
    <location>
        <begin position="30"/>
        <end position="40"/>
    </location>
</feature>
<evidence type="ECO:0000256" key="13">
    <source>
        <dbReference type="ARBA" id="ARBA00023305"/>
    </source>
</evidence>
<dbReference type="Gene3D" id="1.10.287.630">
    <property type="entry name" value="Helix hairpin bin"/>
    <property type="match status" value="1"/>
</dbReference>
<keyword evidence="8" id="KW-0142">cGMP-binding</keyword>
<keyword evidence="9" id="KW-0406">Ion transport</keyword>
<dbReference type="GO" id="GO:0044877">
    <property type="term" value="F:protein-containing complex binding"/>
    <property type="evidence" value="ECO:0007669"/>
    <property type="project" value="TreeGrafter"/>
</dbReference>